<sequence>MSLLTLFVEKYGSCLSFGESDIALIDMARSTAAVACAIAPNLESENICLVAGDLSGIQKFIYTISSDGALKSLRARSFYLELVIDEYTDYLPRPLVFPKGYPQDDVAYSYL</sequence>
<name>A0ABU5TT02_9CYAN</name>
<keyword evidence="3" id="KW-1185">Reference proteome</keyword>
<evidence type="ECO:0000313" key="3">
    <source>
        <dbReference type="Proteomes" id="UP001301728"/>
    </source>
</evidence>
<feature type="domain" description="Csm1 subunit" evidence="1">
    <location>
        <begin position="64"/>
        <end position="94"/>
    </location>
</feature>
<dbReference type="EMBL" id="JAYGHT010000006">
    <property type="protein sequence ID" value="MEA5518019.1"/>
    <property type="molecule type" value="Genomic_DNA"/>
</dbReference>
<proteinExistence type="predicted"/>
<dbReference type="InterPro" id="IPR041062">
    <property type="entry name" value="Csm1_B"/>
</dbReference>
<dbReference type="RefSeq" id="WP_323221661.1">
    <property type="nucleotide sequence ID" value="NZ_JAYGHT010000006.1"/>
</dbReference>
<dbReference type="Proteomes" id="UP001301728">
    <property type="component" value="Unassembled WGS sequence"/>
</dbReference>
<comment type="caution">
    <text evidence="2">The sequence shown here is derived from an EMBL/GenBank/DDBJ whole genome shotgun (WGS) entry which is preliminary data.</text>
</comment>
<dbReference type="InterPro" id="IPR052117">
    <property type="entry name" value="Cas10/Csm1_subtype-III-A"/>
</dbReference>
<gene>
    <name evidence="2" type="ORF">VB854_03535</name>
</gene>
<reference evidence="2 3" key="1">
    <citation type="submission" date="2023-12" db="EMBL/GenBank/DDBJ databases">
        <title>Baltic Sea Cyanobacteria.</title>
        <authorList>
            <person name="Delbaje E."/>
            <person name="Fewer D.P."/>
            <person name="Shishido T.K."/>
        </authorList>
    </citation>
    <scope>NUCLEOTIDE SEQUENCE [LARGE SCALE GENOMIC DNA]</scope>
    <source>
        <strain evidence="2 3">CCNP 1315</strain>
    </source>
</reference>
<evidence type="ECO:0000259" key="1">
    <source>
        <dbReference type="Pfam" id="PF18211"/>
    </source>
</evidence>
<dbReference type="PANTHER" id="PTHR36528">
    <property type="entry name" value="CRISPR SYSTEM SINGLE-STRAND-SPECIFIC DEOXYRIBONUCLEASE CAS10/CSM1 (SUBTYPE III-A)"/>
    <property type="match status" value="1"/>
</dbReference>
<dbReference type="PANTHER" id="PTHR36528:SF1">
    <property type="entry name" value="CRISPR SYSTEM SINGLE-STRAND-SPECIFIC DEOXYRIBONUCLEASE CAS10_CSM1 (SUBTYPE III-A)"/>
    <property type="match status" value="1"/>
</dbReference>
<accession>A0ABU5TT02</accession>
<evidence type="ECO:0000313" key="2">
    <source>
        <dbReference type="EMBL" id="MEA5518019.1"/>
    </source>
</evidence>
<dbReference type="Pfam" id="PF18211">
    <property type="entry name" value="Csm1_B"/>
    <property type="match status" value="1"/>
</dbReference>
<organism evidence="2 3">
    <name type="scientific">Limnoraphis robusta CCNP1315</name>
    <dbReference type="NCBI Taxonomy" id="3110306"/>
    <lineage>
        <taxon>Bacteria</taxon>
        <taxon>Bacillati</taxon>
        <taxon>Cyanobacteriota</taxon>
        <taxon>Cyanophyceae</taxon>
        <taxon>Oscillatoriophycideae</taxon>
        <taxon>Oscillatoriales</taxon>
        <taxon>Sirenicapillariaceae</taxon>
        <taxon>Limnoraphis</taxon>
    </lineage>
</organism>
<protein>
    <recommendedName>
        <fullName evidence="1">Csm1 subunit domain-containing protein</fullName>
    </recommendedName>
</protein>